<reference evidence="6 7" key="1">
    <citation type="submission" date="2023-11" db="EMBL/GenBank/DDBJ databases">
        <authorList>
            <person name="Hedman E."/>
            <person name="Englund M."/>
            <person name="Stromberg M."/>
            <person name="Nyberg Akerstrom W."/>
            <person name="Nylinder S."/>
            <person name="Jareborg N."/>
            <person name="Kallberg Y."/>
            <person name="Kronander E."/>
        </authorList>
    </citation>
    <scope>NUCLEOTIDE SEQUENCE [LARGE SCALE GENOMIC DNA]</scope>
</reference>
<evidence type="ECO:0000259" key="5">
    <source>
        <dbReference type="SMART" id="SM01310"/>
    </source>
</evidence>
<dbReference type="GO" id="GO:0051897">
    <property type="term" value="P:positive regulation of phosphatidylinositol 3-kinase/protein kinase B signal transduction"/>
    <property type="evidence" value="ECO:0007669"/>
    <property type="project" value="TreeGrafter"/>
</dbReference>
<dbReference type="SMART" id="SM01308">
    <property type="entry name" value="RICTOR_N"/>
    <property type="match status" value="1"/>
</dbReference>
<dbReference type="InterPro" id="IPR016024">
    <property type="entry name" value="ARM-type_fold"/>
</dbReference>
<evidence type="ECO:0000259" key="4">
    <source>
        <dbReference type="SMART" id="SM01308"/>
    </source>
</evidence>
<feature type="compositionally biased region" description="Low complexity" evidence="2">
    <location>
        <begin position="1484"/>
        <end position="1507"/>
    </location>
</feature>
<feature type="region of interest" description="Disordered" evidence="2">
    <location>
        <begin position="1362"/>
        <end position="1405"/>
    </location>
</feature>
<dbReference type="SUPFAM" id="SSF48371">
    <property type="entry name" value="ARM repeat"/>
    <property type="match status" value="1"/>
</dbReference>
<dbReference type="InterPro" id="IPR029451">
    <property type="entry name" value="RICTOR_M"/>
</dbReference>
<protein>
    <recommendedName>
        <fullName evidence="8">Rapamycin-insensitive companion of mTOR</fullName>
    </recommendedName>
</protein>
<comment type="similarity">
    <text evidence="1">Belongs to the RICTOR family.</text>
</comment>
<dbReference type="Pfam" id="PF14664">
    <property type="entry name" value="RICTOR_N"/>
    <property type="match status" value="1"/>
</dbReference>
<feature type="region of interest" description="Disordered" evidence="2">
    <location>
        <begin position="1255"/>
        <end position="1276"/>
    </location>
</feature>
<dbReference type="Pfam" id="PF14663">
    <property type="entry name" value="RasGEF_N_2"/>
    <property type="match status" value="1"/>
</dbReference>
<dbReference type="InterPro" id="IPR028267">
    <property type="entry name" value="Pianissimo_N"/>
</dbReference>
<dbReference type="PANTHER" id="PTHR13298:SF11">
    <property type="entry name" value="RAPAMYCIN-INSENSITIVE COMPANION OF MTOR"/>
    <property type="match status" value="1"/>
</dbReference>
<dbReference type="PANTHER" id="PTHR13298">
    <property type="entry name" value="CYTOSOLIC REGULATOR PIANISSIMO"/>
    <property type="match status" value="1"/>
</dbReference>
<feature type="domain" description="Rapamycin-insensitive companion of mTOR middle" evidence="3">
    <location>
        <begin position="621"/>
        <end position="845"/>
    </location>
</feature>
<dbReference type="GO" id="GO:0043539">
    <property type="term" value="F:protein serine/threonine kinase activator activity"/>
    <property type="evidence" value="ECO:0007669"/>
    <property type="project" value="TreeGrafter"/>
</dbReference>
<dbReference type="Proteomes" id="UP001314205">
    <property type="component" value="Unassembled WGS sequence"/>
</dbReference>
<gene>
    <name evidence="6" type="ORF">PARMNEM_LOCUS22390</name>
</gene>
<dbReference type="GO" id="GO:0038203">
    <property type="term" value="P:TORC2 signaling"/>
    <property type="evidence" value="ECO:0007669"/>
    <property type="project" value="TreeGrafter"/>
</dbReference>
<evidence type="ECO:0000256" key="1">
    <source>
        <dbReference type="ARBA" id="ARBA00008878"/>
    </source>
</evidence>
<evidence type="ECO:0000313" key="7">
    <source>
        <dbReference type="Proteomes" id="UP001314205"/>
    </source>
</evidence>
<keyword evidence="7" id="KW-1185">Reference proteome</keyword>
<organism evidence="6 7">
    <name type="scientific">Parnassius mnemosyne</name>
    <name type="common">clouded apollo</name>
    <dbReference type="NCBI Taxonomy" id="213953"/>
    <lineage>
        <taxon>Eukaryota</taxon>
        <taxon>Metazoa</taxon>
        <taxon>Ecdysozoa</taxon>
        <taxon>Arthropoda</taxon>
        <taxon>Hexapoda</taxon>
        <taxon>Insecta</taxon>
        <taxon>Pterygota</taxon>
        <taxon>Neoptera</taxon>
        <taxon>Endopterygota</taxon>
        <taxon>Lepidoptera</taxon>
        <taxon>Glossata</taxon>
        <taxon>Ditrysia</taxon>
        <taxon>Papilionoidea</taxon>
        <taxon>Papilionidae</taxon>
        <taxon>Parnassiinae</taxon>
        <taxon>Parnassini</taxon>
        <taxon>Parnassius</taxon>
        <taxon>Driopa</taxon>
    </lineage>
</organism>
<dbReference type="Pfam" id="PF14668">
    <property type="entry name" value="RICTOR_V"/>
    <property type="match status" value="1"/>
</dbReference>
<dbReference type="SMART" id="SM01310">
    <property type="entry name" value="RICTOR_V"/>
    <property type="match status" value="1"/>
</dbReference>
<comment type="caution">
    <text evidence="6">The sequence shown here is derived from an EMBL/GenBank/DDBJ whole genome shotgun (WGS) entry which is preliminary data.</text>
</comment>
<dbReference type="GO" id="GO:0031932">
    <property type="term" value="C:TORC2 complex"/>
    <property type="evidence" value="ECO:0007669"/>
    <property type="project" value="InterPro"/>
</dbReference>
<feature type="domain" description="Rapamycin-insensitive companion of mTOR" evidence="5">
    <location>
        <begin position="1087"/>
        <end position="1166"/>
    </location>
</feature>
<evidence type="ECO:0000313" key="6">
    <source>
        <dbReference type="EMBL" id="CAK1604117.1"/>
    </source>
</evidence>
<dbReference type="InterPro" id="IPR011989">
    <property type="entry name" value="ARM-like"/>
</dbReference>
<sequence length="1926" mass="212841">MMATYENWSGRRKGKHGGDLYRLDTKNKSPEENIKEIIQGLYLKKSFHNDTSPTNKNLPTELRPGFRNVQKNSSDSYRLSCLNALVILLSKEDRNNLGFTSDELMTCIRISLVDESMVIRAAALRVLRYLIKTESDVATFNILKLPHIVTRSMDLMLRNEEERAQALRVVRRVIAVVGAIEQPLRCHRAAFIDEGFLRCLTAVARAGSAGDGTGDRLSRPAIATLAEICVLNPDLFISCGGVNAVTRQLAECATPRMAEALCGVLLHTLNEPSSRGAARIDLTCLNSPYCDFHFRPAGTDTNRDEREMRFTCSRLALLCVLRSWPGLLHFCHPCSKGGLRALVAALYLPRLEVRKAILDLLYELVGLPQPEWTDEISVALDAVDPSDFQDSWRLNEGFVAAEGTSILPHLSVTGPDIIEIHLALLLQCFLEAGLLDGLAEVIVTSDTFISVRATVLLGQLLHLIHLFLPPQICNISPTLPSLMSQASAGKPQALAAVAALRRLHSMLEARPASNSLFLDHIIQYCSGAFRLKIEDTTKSRKEKDNANMAKPYHELLMHKESSIEFLNESDNENEPKQRHSVGSRADVGNRNVSALVKSKSVSSRTSSAASKVSKSAKFFSLFERDSDSWIRSTLVMQSKDGNTWDWEIIRTILKESDGSPLLNLNDSGHKAWASRIISYLKPSSNKYSHTDLSTTCNGHTATRAGCQLIRHLLLHNDTDSQKMLEDLFMDVSRQIEAIETGRKAHECLFSPQHMCNTMCQMYFLFIGKLCHSHVGLKLFKQTGLYDNLLELSTKTHHSCYVKLVISSLDYTLNSSPRDILAKTLTCNIQASRLYATQFLNVLLRASRNSRELVRKKSKLKKNYTQDQWKHFYRDDGDSANEVDMDTWILQMLVGQVKDESKKVVKCALSILEEAYSVPAFLEKLMTMKDTLGLNCRLDKDAEPSTLDFSAVGDRGYLLWLGLEVAAAAQTNDTKSIAFLKKHLDFWIKSYNYRYVRLVEAGVHEALTLCEGARRPRAARRSARPPPHLLAALAALASPAPAPAPATAPAPAPASAPVGVHARVLLAAALPAHFKILQGKKCGTEQEIMDLKASLWAVGNTALTNQGLQQLMSLSNGFLEDSVLVHIVRLAKYSPVYAVRATAFYVLGLIGSTYEGANLLADLGWLCVRHTRQDKFPIIPDETYPPLYVSTKNLNYYITSPERRYNAFDMDLSEHSDHTDQSTAESVHSEITKQAHKTLVDQDIVDHKIIYAENRREVDKRKSHTLPTQGCSSSHDRPILTESRTVDILRDCSNYERSGPHRLHIENRLLLGRMNSLDYAHEGRVRNTSESSTSGVSSCDSVLGKYAIPDRILTLSPIPSSSSLYAMKGSSSSQKPRLPEFQRRTSTSSFSTSEVASSPPTQMDMSGYATLKSINKHRRPHLSESAASGSSEMDDLNWILSDSSRRSKAFSSLRDRAKSTRERMTKLSLLEYDWKPLPLWEGARASPPAGRASQSAAPPAPPAHSSHPVHPPPAAAHGPHFAHTSHLLHPPPYIGICLPRDLMELFPREEDNKEGCETIESRSAHFVRSRVNLFPADSSNTSTENKTRTTPDHHAVLNKEFAVTTPSAAITRMSSGGNVTTASNTIIAVNNTSVVASEETNKNIRPNVCSSNIETGQITSTTTIDDNGSIKGPTDVNVVTTTESIVSNLPITTVVNSNTKVTATTDITCTKVVTISPENAGARVTAIPSDKAGVKTTMTPSENTGTKVTINLSAVPSELGTLAGRDVKVNTGLEGRWRHSTNDCIACVRTRPPSSYELREAFFAAMESPGGGGNTTENRIEDGSPANEVMSSPQAEVLHHVHFMSNPIHLRQARSTLISLKQRYPEVFRSPCVYSDVCALLARDTYMLCARRFLQELFLDVSFDCFINEPAKVLSRHGTVLSPTLIK</sequence>
<feature type="region of interest" description="Disordered" evidence="2">
    <location>
        <begin position="1484"/>
        <end position="1522"/>
    </location>
</feature>
<name>A0AAV1MBQ4_9NEOP</name>
<evidence type="ECO:0008006" key="8">
    <source>
        <dbReference type="Google" id="ProtNLM"/>
    </source>
</evidence>
<feature type="compositionally biased region" description="Low complexity" evidence="2">
    <location>
        <begin position="1384"/>
        <end position="1397"/>
    </location>
</feature>
<dbReference type="EMBL" id="CAVLGL010000159">
    <property type="protein sequence ID" value="CAK1604117.1"/>
    <property type="molecule type" value="Genomic_DNA"/>
</dbReference>
<dbReference type="Gene3D" id="1.25.10.10">
    <property type="entry name" value="Leucine-rich Repeat Variant"/>
    <property type="match status" value="1"/>
</dbReference>
<dbReference type="InterPro" id="IPR028268">
    <property type="entry name" value="Pianissimo_fam"/>
</dbReference>
<dbReference type="InterPro" id="IPR029453">
    <property type="entry name" value="Rictor_IV"/>
</dbReference>
<proteinExistence type="inferred from homology"/>
<dbReference type="SMART" id="SM01303">
    <property type="entry name" value="RasGEF_N_2"/>
    <property type="match status" value="1"/>
</dbReference>
<evidence type="ECO:0000256" key="2">
    <source>
        <dbReference type="SAM" id="MobiDB-lite"/>
    </source>
</evidence>
<feature type="region of interest" description="Disordered" evidence="2">
    <location>
        <begin position="568"/>
        <end position="587"/>
    </location>
</feature>
<dbReference type="InterPro" id="IPR029452">
    <property type="entry name" value="RICTOR_V"/>
</dbReference>
<dbReference type="SMART" id="SM01307">
    <property type="entry name" value="RICTOR_M"/>
    <property type="match status" value="1"/>
</dbReference>
<dbReference type="Pfam" id="PF14666">
    <property type="entry name" value="RICTOR_M"/>
    <property type="match status" value="1"/>
</dbReference>
<accession>A0AAV1MBQ4</accession>
<feature type="region of interest" description="Disordered" evidence="2">
    <location>
        <begin position="1"/>
        <end position="24"/>
    </location>
</feature>
<feature type="domain" description="Rapamycin-insensitive companion of mTOR N-terminal" evidence="4">
    <location>
        <begin position="79"/>
        <end position="469"/>
    </location>
</feature>
<evidence type="ECO:0000259" key="3">
    <source>
        <dbReference type="SMART" id="SM01307"/>
    </source>
</evidence>